<feature type="compositionally biased region" description="Basic and acidic residues" evidence="1">
    <location>
        <begin position="1"/>
        <end position="24"/>
    </location>
</feature>
<evidence type="ECO:0000256" key="1">
    <source>
        <dbReference type="SAM" id="MobiDB-lite"/>
    </source>
</evidence>
<dbReference type="Proteomes" id="UP000622552">
    <property type="component" value="Unassembled WGS sequence"/>
</dbReference>
<accession>A0A8J7GJ14</accession>
<name>A0A8J7GJ14_9ACTN</name>
<reference evidence="2" key="1">
    <citation type="submission" date="2020-11" db="EMBL/GenBank/DDBJ databases">
        <title>Sequencing the genomes of 1000 actinobacteria strains.</title>
        <authorList>
            <person name="Klenk H.-P."/>
        </authorList>
    </citation>
    <scope>NUCLEOTIDE SEQUENCE</scope>
    <source>
        <strain evidence="2">DSM 45356</strain>
    </source>
</reference>
<organism evidence="2 3">
    <name type="scientific">Longispora fulva</name>
    <dbReference type="NCBI Taxonomy" id="619741"/>
    <lineage>
        <taxon>Bacteria</taxon>
        <taxon>Bacillati</taxon>
        <taxon>Actinomycetota</taxon>
        <taxon>Actinomycetes</taxon>
        <taxon>Micromonosporales</taxon>
        <taxon>Micromonosporaceae</taxon>
        <taxon>Longispora</taxon>
    </lineage>
</organism>
<dbReference type="RefSeq" id="WP_197005188.1">
    <property type="nucleotide sequence ID" value="NZ_BONS01000037.1"/>
</dbReference>
<dbReference type="EMBL" id="JADOUF010000001">
    <property type="protein sequence ID" value="MBG6138430.1"/>
    <property type="molecule type" value="Genomic_DNA"/>
</dbReference>
<comment type="caution">
    <text evidence="2">The sequence shown here is derived from an EMBL/GenBank/DDBJ whole genome shotgun (WGS) entry which is preliminary data.</text>
</comment>
<keyword evidence="3" id="KW-1185">Reference proteome</keyword>
<feature type="region of interest" description="Disordered" evidence="1">
    <location>
        <begin position="1"/>
        <end position="42"/>
    </location>
</feature>
<evidence type="ECO:0000313" key="2">
    <source>
        <dbReference type="EMBL" id="MBG6138430.1"/>
    </source>
</evidence>
<gene>
    <name evidence="2" type="ORF">IW245_004624</name>
</gene>
<evidence type="ECO:0000313" key="3">
    <source>
        <dbReference type="Proteomes" id="UP000622552"/>
    </source>
</evidence>
<proteinExistence type="predicted"/>
<sequence length="56" mass="6380">MAERDSQPVENDYRHLPPRIRPEDMIETQATDPPNEDVFPEGSVARWTIGNVPTGF</sequence>
<dbReference type="AlphaFoldDB" id="A0A8J7GJ14"/>
<protein>
    <submittedName>
        <fullName evidence="2">Uncharacterized protein</fullName>
    </submittedName>
</protein>